<keyword evidence="2" id="KW-1185">Reference proteome</keyword>
<protein>
    <submittedName>
        <fullName evidence="1">Uncharacterized protein</fullName>
    </submittedName>
</protein>
<accession>A0A177AUG1</accession>
<evidence type="ECO:0000313" key="2">
    <source>
        <dbReference type="Proteomes" id="UP000078046"/>
    </source>
</evidence>
<name>A0A177AUG1_9BILA</name>
<proteinExistence type="predicted"/>
<dbReference type="EMBL" id="LWCA01001207">
    <property type="protein sequence ID" value="OAF65639.1"/>
    <property type="molecule type" value="Genomic_DNA"/>
</dbReference>
<feature type="non-terminal residue" evidence="1">
    <location>
        <position position="270"/>
    </location>
</feature>
<reference evidence="1 2" key="1">
    <citation type="submission" date="2016-04" db="EMBL/GenBank/DDBJ databases">
        <title>The genome of Intoshia linei affirms orthonectids as highly simplified spiralians.</title>
        <authorList>
            <person name="Mikhailov K.V."/>
            <person name="Slusarev G.S."/>
            <person name="Nikitin M.A."/>
            <person name="Logacheva M.D."/>
            <person name="Penin A."/>
            <person name="Aleoshin V."/>
            <person name="Panchin Y.V."/>
        </authorList>
    </citation>
    <scope>NUCLEOTIDE SEQUENCE [LARGE SCALE GENOMIC DNA]</scope>
    <source>
        <strain evidence="1">Intl2013</strain>
        <tissue evidence="1">Whole animal</tissue>
    </source>
</reference>
<sequence length="270" mass="31841">MMDYLPKNVITLIEKMGSNTHDIRKRALNNIKSKFDLGIVTVDQFNNHVKALMQLETFLPMQTIHFQLLNWLKIEENTEYFEMVLNIIYQLCQFDDSARFFYRIDGIEILNSIQNKSKKIAEKCLNSIYTRTSIPGKIYEFEYYKKPKAKECSNKLDYDSTLTIPNGSIVCNMTCIDKNQKIFEKHVSYFVNHSNNEIKIDELCFYFNKFLLDYNVDILLSNIPFMKKYIQSMLSNNLNCGSYFFYMMLSRIMIKIDENIGRISSAAYLT</sequence>
<gene>
    <name evidence="1" type="ORF">A3Q56_06626</name>
</gene>
<organism evidence="1 2">
    <name type="scientific">Intoshia linei</name>
    <dbReference type="NCBI Taxonomy" id="1819745"/>
    <lineage>
        <taxon>Eukaryota</taxon>
        <taxon>Metazoa</taxon>
        <taxon>Spiralia</taxon>
        <taxon>Lophotrochozoa</taxon>
        <taxon>Mesozoa</taxon>
        <taxon>Orthonectida</taxon>
        <taxon>Rhopaluridae</taxon>
        <taxon>Intoshia</taxon>
    </lineage>
</organism>
<evidence type="ECO:0000313" key="1">
    <source>
        <dbReference type="EMBL" id="OAF65639.1"/>
    </source>
</evidence>
<dbReference type="AlphaFoldDB" id="A0A177AUG1"/>
<comment type="caution">
    <text evidence="1">The sequence shown here is derived from an EMBL/GenBank/DDBJ whole genome shotgun (WGS) entry which is preliminary data.</text>
</comment>
<dbReference type="OrthoDB" id="428850at2759"/>
<dbReference type="Proteomes" id="UP000078046">
    <property type="component" value="Unassembled WGS sequence"/>
</dbReference>